<proteinExistence type="predicted"/>
<accession>A0A4U0PJZ0</accession>
<dbReference type="Gene3D" id="3.40.47.10">
    <property type="match status" value="1"/>
</dbReference>
<evidence type="ECO:0000313" key="1">
    <source>
        <dbReference type="EMBL" id="TJZ68381.1"/>
    </source>
</evidence>
<comment type="caution">
    <text evidence="1">The sequence shown here is derived from an EMBL/GenBank/DDBJ whole genome shotgun (WGS) entry which is preliminary data.</text>
</comment>
<name>A0A4U0PJZ0_9NEIS</name>
<evidence type="ECO:0008006" key="3">
    <source>
        <dbReference type="Google" id="ProtNLM"/>
    </source>
</evidence>
<dbReference type="AlphaFoldDB" id="A0A4U0PJZ0"/>
<dbReference type="InterPro" id="IPR016039">
    <property type="entry name" value="Thiolase-like"/>
</dbReference>
<gene>
    <name evidence="1" type="ORF">FAZ21_15765</name>
</gene>
<organism evidence="1 2">
    <name type="scientific">Chitiniphilus eburneus</name>
    <dbReference type="NCBI Taxonomy" id="2571148"/>
    <lineage>
        <taxon>Bacteria</taxon>
        <taxon>Pseudomonadati</taxon>
        <taxon>Pseudomonadota</taxon>
        <taxon>Betaproteobacteria</taxon>
        <taxon>Neisseriales</taxon>
        <taxon>Chitinibacteraceae</taxon>
        <taxon>Chitiniphilus</taxon>
    </lineage>
</organism>
<dbReference type="OrthoDB" id="3078238at2"/>
<dbReference type="EMBL" id="SUMF01000024">
    <property type="protein sequence ID" value="TJZ68381.1"/>
    <property type="molecule type" value="Genomic_DNA"/>
</dbReference>
<sequence>MNGFWKTLTQMRQPETTPEASVAFKPLRIVGRGICCAVGHTAPAATAAINARMNHFRETDFLAEGQEPIVGAALHEVDIWGAARWRDMLQRVLGECLAPRQPLPPEAAPLIVVLAPEAGRPGAGAHWLPEALDDAQVALGLRCHADSTVLPLGKAGLAAALRRVSQHLQQARSDSAFGIVVAVDSFLSAPVINHYLAAERIKTADNSDGFIPGEGAAAIVLTRHTDPHARGVWIEGVGEAVEQAHWGSDRPNRAQALVQAMRQAAAQAGCKVADQAFQISGMTGESAYFKEATLAIGRALEHRVEQFPHELLARSVGEIGAANGVLTLAWLADAMTRRAGPGERGLLHLANDDGLRSALIVRYREAS</sequence>
<keyword evidence="2" id="KW-1185">Reference proteome</keyword>
<dbReference type="Proteomes" id="UP000310016">
    <property type="component" value="Unassembled WGS sequence"/>
</dbReference>
<dbReference type="RefSeq" id="WP_136774402.1">
    <property type="nucleotide sequence ID" value="NZ_CP156074.1"/>
</dbReference>
<protein>
    <recommendedName>
        <fullName evidence="3">Beta-ketoacyl synthase N-terminal domain-containing protein</fullName>
    </recommendedName>
</protein>
<reference evidence="1 2" key="1">
    <citation type="submission" date="2019-04" db="EMBL/GenBank/DDBJ databases">
        <title>Chitiniphilus eburnea sp. nov., a novel chitinolytic bacterium isolated from aquaculture sludge.</title>
        <authorList>
            <person name="Sheng M."/>
        </authorList>
    </citation>
    <scope>NUCLEOTIDE SEQUENCE [LARGE SCALE GENOMIC DNA]</scope>
    <source>
        <strain evidence="1 2">HX-2-15</strain>
    </source>
</reference>
<evidence type="ECO:0000313" key="2">
    <source>
        <dbReference type="Proteomes" id="UP000310016"/>
    </source>
</evidence>
<dbReference type="GO" id="GO:0016746">
    <property type="term" value="F:acyltransferase activity"/>
    <property type="evidence" value="ECO:0007669"/>
    <property type="project" value="InterPro"/>
</dbReference>
<dbReference type="SUPFAM" id="SSF53901">
    <property type="entry name" value="Thiolase-like"/>
    <property type="match status" value="2"/>
</dbReference>